<dbReference type="InParanoid" id="A0A6J0BVB4"/>
<evidence type="ECO:0000256" key="3">
    <source>
        <dbReference type="ARBA" id="ARBA00022793"/>
    </source>
</evidence>
<evidence type="ECO:0000256" key="4">
    <source>
        <dbReference type="ARBA" id="ARBA00022898"/>
    </source>
</evidence>
<evidence type="ECO:0000256" key="2">
    <source>
        <dbReference type="ARBA" id="ARBA00009533"/>
    </source>
</evidence>
<comment type="cofactor">
    <cofactor evidence="1 6 7">
        <name>pyridoxal 5'-phosphate</name>
        <dbReference type="ChEBI" id="CHEBI:597326"/>
    </cofactor>
</comment>
<dbReference type="CDD" id="cd06450">
    <property type="entry name" value="DOPA_deC_like"/>
    <property type="match status" value="1"/>
</dbReference>
<evidence type="ECO:0000256" key="5">
    <source>
        <dbReference type="ARBA" id="ARBA00023239"/>
    </source>
</evidence>
<dbReference type="PANTHER" id="PTHR45677">
    <property type="entry name" value="GLUTAMATE DECARBOXYLASE-RELATED"/>
    <property type="match status" value="1"/>
</dbReference>
<proteinExistence type="inferred from homology"/>
<dbReference type="OrthoDB" id="392571at2759"/>
<keyword evidence="8" id="KW-1185">Reference proteome</keyword>
<dbReference type="GO" id="GO:0019752">
    <property type="term" value="P:carboxylic acid metabolic process"/>
    <property type="evidence" value="ECO:0007669"/>
    <property type="project" value="InterPro"/>
</dbReference>
<keyword evidence="5 7" id="KW-0456">Lyase</keyword>
<dbReference type="InterPro" id="IPR015424">
    <property type="entry name" value="PyrdxlP-dep_Trfase"/>
</dbReference>
<dbReference type="GO" id="GO:0016831">
    <property type="term" value="F:carboxy-lyase activity"/>
    <property type="evidence" value="ECO:0007669"/>
    <property type="project" value="UniProtKB-KW"/>
</dbReference>
<dbReference type="GO" id="GO:0030170">
    <property type="term" value="F:pyridoxal phosphate binding"/>
    <property type="evidence" value="ECO:0007669"/>
    <property type="project" value="InterPro"/>
</dbReference>
<evidence type="ECO:0000313" key="8">
    <source>
        <dbReference type="Proteomes" id="UP000829291"/>
    </source>
</evidence>
<dbReference type="Proteomes" id="UP000829291">
    <property type="component" value="Chromosome 7"/>
</dbReference>
<sequence length="494" mass="56525">MSDWENSPVQEKHKCFLTQLASILIENVFDGVRRDEPVIRWREPAHLSEIIPFNVQEEPKSQELILEMIKNVYKFSVKTGHPYFMNQLFSGLDPYGLAGQWLTDSLNASIYTYEVAPVVTLMEQSVISEMLKMFYRGNEDQDSEVSGDGMFCPGGSYANGTAINLARFWLRPETKNCGIAGLQLVIFTSEDAHYSILKWSNMCGIGEKNVVLVATDELGRMDVDDLEANVLKEKERGKTVFMVSATAGTTVLGAIDRLDEIADICEKHSMWLHVDAAWGGGLIFSRVHRTLLKSIHRADSITFNPHKLLAVPQQCSLLLTRHSGIFEAAHSRKASYLFQRDKFYLTNLDVGDKYMQCGRRADVIKFWIMWQAKGTSGFEKHVDHLMSLSRHMKEEIERRDGFELVTKPSFVNVCFWYVPPFLRDAKETHNYNERLHKVAPKMKEIMTKRGSLMISYQPLRQKPNFFRFVVQNSGVLGSDVIYVLEELERIGKNL</sequence>
<keyword evidence="3" id="KW-0210">Decarboxylase</keyword>
<dbReference type="RefSeq" id="XP_015517993.2">
    <property type="nucleotide sequence ID" value="XM_015662507.2"/>
</dbReference>
<dbReference type="InterPro" id="IPR002129">
    <property type="entry name" value="PyrdxlP-dep_de-COase"/>
</dbReference>
<dbReference type="PANTHER" id="PTHR45677:SF12">
    <property type="entry name" value="BLACK, ISOFORM A"/>
    <property type="match status" value="1"/>
</dbReference>
<feature type="modified residue" description="N6-(pyridoxal phosphate)lysine" evidence="6">
    <location>
        <position position="307"/>
    </location>
</feature>
<gene>
    <name evidence="9" type="primary">LOC107222954</name>
</gene>
<name>A0A6J0BVB4_NEOLC</name>
<comment type="similarity">
    <text evidence="2 7">Belongs to the group II decarboxylase family.</text>
</comment>
<protein>
    <submittedName>
        <fullName evidence="9">Cysteine sulfinic acid decarboxylase</fullName>
    </submittedName>
</protein>
<evidence type="ECO:0000313" key="9">
    <source>
        <dbReference type="RefSeq" id="XP_015517993.2"/>
    </source>
</evidence>
<dbReference type="GeneID" id="107222954"/>
<evidence type="ECO:0000256" key="7">
    <source>
        <dbReference type="RuleBase" id="RU000382"/>
    </source>
</evidence>
<keyword evidence="4 6" id="KW-0663">Pyridoxal phosphate</keyword>
<accession>A0A6J0BVB4</accession>
<dbReference type="KEGG" id="nlo:107222954"/>
<dbReference type="Gene3D" id="3.90.1150.170">
    <property type="match status" value="1"/>
</dbReference>
<evidence type="ECO:0000256" key="6">
    <source>
        <dbReference type="PIRSR" id="PIRSR602129-50"/>
    </source>
</evidence>
<dbReference type="SUPFAM" id="SSF53383">
    <property type="entry name" value="PLP-dependent transferases"/>
    <property type="match status" value="1"/>
</dbReference>
<organism evidence="9">
    <name type="scientific">Neodiprion lecontei</name>
    <name type="common">Redheaded pine sawfly</name>
    <dbReference type="NCBI Taxonomy" id="441921"/>
    <lineage>
        <taxon>Eukaryota</taxon>
        <taxon>Metazoa</taxon>
        <taxon>Ecdysozoa</taxon>
        <taxon>Arthropoda</taxon>
        <taxon>Hexapoda</taxon>
        <taxon>Insecta</taxon>
        <taxon>Pterygota</taxon>
        <taxon>Neoptera</taxon>
        <taxon>Endopterygota</taxon>
        <taxon>Hymenoptera</taxon>
        <taxon>Tenthredinoidea</taxon>
        <taxon>Diprionidae</taxon>
        <taxon>Diprioninae</taxon>
        <taxon>Neodiprion</taxon>
    </lineage>
</organism>
<dbReference type="AlphaFoldDB" id="A0A6J0BVB4"/>
<dbReference type="Pfam" id="PF00282">
    <property type="entry name" value="Pyridoxal_deC"/>
    <property type="match status" value="1"/>
</dbReference>
<reference evidence="9" key="1">
    <citation type="submission" date="2025-08" db="UniProtKB">
        <authorList>
            <consortium name="RefSeq"/>
        </authorList>
    </citation>
    <scope>IDENTIFICATION</scope>
    <source>
        <tissue evidence="9">Thorax and Abdomen</tissue>
    </source>
</reference>
<dbReference type="Gene3D" id="3.40.640.10">
    <property type="entry name" value="Type I PLP-dependent aspartate aminotransferase-like (Major domain)"/>
    <property type="match status" value="1"/>
</dbReference>
<dbReference type="GO" id="GO:0005737">
    <property type="term" value="C:cytoplasm"/>
    <property type="evidence" value="ECO:0007669"/>
    <property type="project" value="TreeGrafter"/>
</dbReference>
<dbReference type="InterPro" id="IPR015421">
    <property type="entry name" value="PyrdxlP-dep_Trfase_major"/>
</dbReference>
<evidence type="ECO:0000256" key="1">
    <source>
        <dbReference type="ARBA" id="ARBA00001933"/>
    </source>
</evidence>